<feature type="transmembrane region" description="Helical" evidence="8">
    <location>
        <begin position="71"/>
        <end position="97"/>
    </location>
</feature>
<feature type="transmembrane region" description="Helical" evidence="8">
    <location>
        <begin position="234"/>
        <end position="257"/>
    </location>
</feature>
<accession>A0A916XCA7</accession>
<keyword evidence="6 8" id="KW-0472">Membrane</keyword>
<dbReference type="Pfam" id="PF00361">
    <property type="entry name" value="Proton_antipo_M"/>
    <property type="match status" value="1"/>
</dbReference>
<dbReference type="Proteomes" id="UP000641514">
    <property type="component" value="Unassembled WGS sequence"/>
</dbReference>
<sequence>MPDLLPMLVLLPLVVLPVVALLTLSGHVVAARAVAIAATGGVTVLAFVVAVTVSTSGPLQLALGGWEPPVAIVLAADGFSAAMLVLTGVVGILVAIYGSASQTLTGGPWFWSLWLLLLAGLNAVYVSADLFNTYVALELVTVAGVALVALGGGAAQRAALRYLLIAVLGSLLFLLGIAFVYAETGTLTLVQAGLRIDGGTTLFVALGAMTLGLAVKTALFPLHSWLPPAHAGAPAAVSPLMSALVIKASFFVAVRMWTVLAGESAPVMLANAVGAVGAVGTVWGGILALRQTKLKKVIAYSTVAQVGYLFLLFPLVVAGGPNAAALAWQGVLLIAVAHGLAKASMFMAAGSLAYAYGSDELDVLRGTASRLPTASMAIAIAGVSLAGLPPTLAFVGKWQVLRASLESGQWWWVPVLLVGGLLTFAYIGRVLAILLDSHGDDDRGGNDGERTNQVAVRVPVRMQWTALVLAVATIVLGVRSLEVADLLHVTLMGGEQ</sequence>
<dbReference type="GO" id="GO:0005886">
    <property type="term" value="C:plasma membrane"/>
    <property type="evidence" value="ECO:0007669"/>
    <property type="project" value="UniProtKB-SubCell"/>
</dbReference>
<dbReference type="GO" id="GO:0008137">
    <property type="term" value="F:NADH dehydrogenase (ubiquinone) activity"/>
    <property type="evidence" value="ECO:0007669"/>
    <property type="project" value="InterPro"/>
</dbReference>
<feature type="transmembrane region" description="Helical" evidence="8">
    <location>
        <begin position="377"/>
        <end position="398"/>
    </location>
</feature>
<keyword evidence="4 7" id="KW-0812">Transmembrane</keyword>
<feature type="transmembrane region" description="Helical" evidence="8">
    <location>
        <begin position="464"/>
        <end position="481"/>
    </location>
</feature>
<evidence type="ECO:0000256" key="2">
    <source>
        <dbReference type="ARBA" id="ARBA00005346"/>
    </source>
</evidence>
<dbReference type="RefSeq" id="WP_188671563.1">
    <property type="nucleotide sequence ID" value="NZ_BMJH01000001.1"/>
</dbReference>
<feature type="transmembrane region" description="Helical" evidence="8">
    <location>
        <begin position="331"/>
        <end position="356"/>
    </location>
</feature>
<dbReference type="PANTHER" id="PTHR42703:SF1">
    <property type="entry name" value="NA(+)_H(+) ANTIPORTER SUBUNIT D1"/>
    <property type="match status" value="1"/>
</dbReference>
<feature type="transmembrane region" description="Helical" evidence="8">
    <location>
        <begin position="31"/>
        <end position="51"/>
    </location>
</feature>
<evidence type="ECO:0000256" key="4">
    <source>
        <dbReference type="ARBA" id="ARBA00022692"/>
    </source>
</evidence>
<feature type="transmembrane region" description="Helical" evidence="8">
    <location>
        <begin position="202"/>
        <end position="222"/>
    </location>
</feature>
<feature type="transmembrane region" description="Helical" evidence="8">
    <location>
        <begin position="6"/>
        <end position="24"/>
    </location>
</feature>
<gene>
    <name evidence="10" type="ORF">GCM10011410_12160</name>
</gene>
<feature type="transmembrane region" description="Helical" evidence="8">
    <location>
        <begin position="109"/>
        <end position="128"/>
    </location>
</feature>
<keyword evidence="11" id="KW-1185">Reference proteome</keyword>
<feature type="transmembrane region" description="Helical" evidence="8">
    <location>
        <begin position="297"/>
        <end position="319"/>
    </location>
</feature>
<feature type="transmembrane region" description="Helical" evidence="8">
    <location>
        <begin position="162"/>
        <end position="182"/>
    </location>
</feature>
<evidence type="ECO:0000256" key="7">
    <source>
        <dbReference type="RuleBase" id="RU000320"/>
    </source>
</evidence>
<comment type="subcellular location">
    <subcellularLocation>
        <location evidence="1">Cell membrane</location>
        <topology evidence="1">Multi-pass membrane protein</topology>
    </subcellularLocation>
    <subcellularLocation>
        <location evidence="7">Membrane</location>
        <topology evidence="7">Multi-pass membrane protein</topology>
    </subcellularLocation>
</comment>
<evidence type="ECO:0000256" key="6">
    <source>
        <dbReference type="ARBA" id="ARBA00023136"/>
    </source>
</evidence>
<evidence type="ECO:0000256" key="3">
    <source>
        <dbReference type="ARBA" id="ARBA00022475"/>
    </source>
</evidence>
<evidence type="ECO:0000256" key="8">
    <source>
        <dbReference type="SAM" id="Phobius"/>
    </source>
</evidence>
<name>A0A916XCA7_9ACTN</name>
<comment type="caution">
    <text evidence="10">The sequence shown here is derived from an EMBL/GenBank/DDBJ whole genome shotgun (WGS) entry which is preliminary data.</text>
</comment>
<feature type="transmembrane region" description="Helical" evidence="8">
    <location>
        <begin position="269"/>
        <end position="290"/>
    </location>
</feature>
<protein>
    <recommendedName>
        <fullName evidence="9">NADH:quinone oxidoreductase/Mrp antiporter transmembrane domain-containing protein</fullName>
    </recommendedName>
</protein>
<feature type="transmembrane region" description="Helical" evidence="8">
    <location>
        <begin position="134"/>
        <end position="155"/>
    </location>
</feature>
<dbReference type="GO" id="GO:0042773">
    <property type="term" value="P:ATP synthesis coupled electron transport"/>
    <property type="evidence" value="ECO:0007669"/>
    <property type="project" value="InterPro"/>
</dbReference>
<evidence type="ECO:0000256" key="5">
    <source>
        <dbReference type="ARBA" id="ARBA00022989"/>
    </source>
</evidence>
<keyword evidence="3" id="KW-1003">Cell membrane</keyword>
<dbReference type="InterPro" id="IPR003918">
    <property type="entry name" value="NADH_UbQ_OxRdtase"/>
</dbReference>
<dbReference type="AlphaFoldDB" id="A0A916XCA7"/>
<organism evidence="10 11">
    <name type="scientific">Hoyosella rhizosphaerae</name>
    <dbReference type="NCBI Taxonomy" id="1755582"/>
    <lineage>
        <taxon>Bacteria</taxon>
        <taxon>Bacillati</taxon>
        <taxon>Actinomycetota</taxon>
        <taxon>Actinomycetes</taxon>
        <taxon>Mycobacteriales</taxon>
        <taxon>Hoyosellaceae</taxon>
        <taxon>Hoyosella</taxon>
    </lineage>
</organism>
<dbReference type="PANTHER" id="PTHR42703">
    <property type="entry name" value="NADH DEHYDROGENASE"/>
    <property type="match status" value="1"/>
</dbReference>
<dbReference type="PRINTS" id="PR01437">
    <property type="entry name" value="NUOXDRDTASE4"/>
</dbReference>
<evidence type="ECO:0000256" key="1">
    <source>
        <dbReference type="ARBA" id="ARBA00004651"/>
    </source>
</evidence>
<dbReference type="InterPro" id="IPR001750">
    <property type="entry name" value="ND/Mrp_TM"/>
</dbReference>
<feature type="domain" description="NADH:quinone oxidoreductase/Mrp antiporter transmembrane" evidence="9">
    <location>
        <begin position="127"/>
        <end position="423"/>
    </location>
</feature>
<evidence type="ECO:0000259" key="9">
    <source>
        <dbReference type="Pfam" id="PF00361"/>
    </source>
</evidence>
<evidence type="ECO:0000313" key="10">
    <source>
        <dbReference type="EMBL" id="GGC61265.1"/>
    </source>
</evidence>
<proteinExistence type="inferred from homology"/>
<dbReference type="EMBL" id="BMJH01000001">
    <property type="protein sequence ID" value="GGC61265.1"/>
    <property type="molecule type" value="Genomic_DNA"/>
</dbReference>
<dbReference type="InterPro" id="IPR050586">
    <property type="entry name" value="CPA3_Na-H_Antiporter_D"/>
</dbReference>
<reference evidence="10" key="2">
    <citation type="submission" date="2020-09" db="EMBL/GenBank/DDBJ databases">
        <authorList>
            <person name="Sun Q."/>
            <person name="Zhou Y."/>
        </authorList>
    </citation>
    <scope>NUCLEOTIDE SEQUENCE</scope>
    <source>
        <strain evidence="10">CGMCC 1.15478</strain>
    </source>
</reference>
<keyword evidence="5 8" id="KW-1133">Transmembrane helix</keyword>
<reference evidence="10" key="1">
    <citation type="journal article" date="2014" name="Int. J. Syst. Evol. Microbiol.">
        <title>Complete genome sequence of Corynebacterium casei LMG S-19264T (=DSM 44701T), isolated from a smear-ripened cheese.</title>
        <authorList>
            <consortium name="US DOE Joint Genome Institute (JGI-PGF)"/>
            <person name="Walter F."/>
            <person name="Albersmeier A."/>
            <person name="Kalinowski J."/>
            <person name="Ruckert C."/>
        </authorList>
    </citation>
    <scope>NUCLEOTIDE SEQUENCE</scope>
    <source>
        <strain evidence="10">CGMCC 1.15478</strain>
    </source>
</reference>
<evidence type="ECO:0000313" key="11">
    <source>
        <dbReference type="Proteomes" id="UP000641514"/>
    </source>
</evidence>
<feature type="transmembrane region" description="Helical" evidence="8">
    <location>
        <begin position="410"/>
        <end position="435"/>
    </location>
</feature>
<comment type="similarity">
    <text evidence="2">Belongs to the CPA3 antiporters (TC 2.A.63) subunit D family.</text>
</comment>